<reference evidence="2" key="1">
    <citation type="submission" date="2020-04" db="EMBL/GenBank/DDBJ databases">
        <authorList>
            <person name="Chiriac C."/>
            <person name="Salcher M."/>
            <person name="Ghai R."/>
            <person name="Kavagutti S V."/>
        </authorList>
    </citation>
    <scope>NUCLEOTIDE SEQUENCE</scope>
</reference>
<proteinExistence type="predicted"/>
<accession>A0A6J5LSY9</accession>
<gene>
    <name evidence="2" type="ORF">UFOVP298_22</name>
    <name evidence="3" type="ORF">UFOVP572_17</name>
</gene>
<dbReference type="EMBL" id="LR796309">
    <property type="protein sequence ID" value="CAB4136136.1"/>
    <property type="molecule type" value="Genomic_DNA"/>
</dbReference>
<evidence type="ECO:0000313" key="3">
    <source>
        <dbReference type="EMBL" id="CAB4150697.1"/>
    </source>
</evidence>
<dbReference type="EMBL" id="LR796552">
    <property type="protein sequence ID" value="CAB4150697.1"/>
    <property type="molecule type" value="Genomic_DNA"/>
</dbReference>
<feature type="coiled-coil region" evidence="1">
    <location>
        <begin position="220"/>
        <end position="247"/>
    </location>
</feature>
<sequence length="404" mass="42558">MGGGGTTIQAPAAPNYQESMRDILKAQVEMAPEVYKQEAIYQPKYAELQAQTQGYLGEQALAQAAKLYPQVAEIENQYTAANRAAELQQLQQTLPEYQKAFSALTPGYQEALGSAGQLAQQSMQRSLQAPELTAFEQGVQGPQMRSGLENIDQGVVNQYVGTMPGMGDYANYLAQSSRQELMAGRGLTPEEQRIADQTARSAYAARGTALGGGAVGAEILNRSQVANQRYQERLANAQRAAGQIQAIYQPALAEATQRQQAGLEYGFGAQQQAFQQALSRGQAEQNRLQAGTALQVGQAQLGAGAMGQLVQAQAPMLQAFYKQPILQGQAGAAQQMGYNMGQAAGPQLFNPESQTGMGSIYGAYNSQMNLAGAQAQANAAKSAGMMGMIGSLGGAALIGGGVAL</sequence>
<evidence type="ECO:0000256" key="1">
    <source>
        <dbReference type="SAM" id="Coils"/>
    </source>
</evidence>
<keyword evidence="1" id="KW-0175">Coiled coil</keyword>
<evidence type="ECO:0000313" key="2">
    <source>
        <dbReference type="EMBL" id="CAB4136136.1"/>
    </source>
</evidence>
<organism evidence="2">
    <name type="scientific">uncultured Caudovirales phage</name>
    <dbReference type="NCBI Taxonomy" id="2100421"/>
    <lineage>
        <taxon>Viruses</taxon>
        <taxon>Duplodnaviria</taxon>
        <taxon>Heunggongvirae</taxon>
        <taxon>Uroviricota</taxon>
        <taxon>Caudoviricetes</taxon>
        <taxon>Peduoviridae</taxon>
        <taxon>Maltschvirus</taxon>
        <taxon>Maltschvirus maltsch</taxon>
    </lineage>
</organism>
<protein>
    <submittedName>
        <fullName evidence="2">Uncharacterized protein</fullName>
    </submittedName>
</protein>
<name>A0A6J5LSY9_9CAUD</name>